<accession>A0A8X6G6S7</accession>
<proteinExistence type="predicted"/>
<gene>
    <name evidence="1" type="ORF">TNCT_350681</name>
</gene>
<comment type="caution">
    <text evidence="1">The sequence shown here is derived from an EMBL/GenBank/DDBJ whole genome shotgun (WGS) entry which is preliminary data.</text>
</comment>
<keyword evidence="2" id="KW-1185">Reference proteome</keyword>
<evidence type="ECO:0000313" key="2">
    <source>
        <dbReference type="Proteomes" id="UP000887116"/>
    </source>
</evidence>
<evidence type="ECO:0000313" key="1">
    <source>
        <dbReference type="EMBL" id="GFQ97496.1"/>
    </source>
</evidence>
<name>A0A8X6G6S7_TRICU</name>
<sequence>MGYRQTGHFVKGPITFLMQGTNQFRLKLRWLFEKALGLKSEKKVIPGLNRLILKGPIEMKLEIVSELVGNSIPCRAPVIEKCF</sequence>
<reference evidence="1" key="1">
    <citation type="submission" date="2020-07" db="EMBL/GenBank/DDBJ databases">
        <title>Multicomponent nature underlies the extraordinary mechanical properties of spider dragline silk.</title>
        <authorList>
            <person name="Kono N."/>
            <person name="Nakamura H."/>
            <person name="Mori M."/>
            <person name="Yoshida Y."/>
            <person name="Ohtoshi R."/>
            <person name="Malay A.D."/>
            <person name="Moran D.A.P."/>
            <person name="Tomita M."/>
            <person name="Numata K."/>
            <person name="Arakawa K."/>
        </authorList>
    </citation>
    <scope>NUCLEOTIDE SEQUENCE</scope>
</reference>
<organism evidence="1 2">
    <name type="scientific">Trichonephila clavata</name>
    <name type="common">Joro spider</name>
    <name type="synonym">Nephila clavata</name>
    <dbReference type="NCBI Taxonomy" id="2740835"/>
    <lineage>
        <taxon>Eukaryota</taxon>
        <taxon>Metazoa</taxon>
        <taxon>Ecdysozoa</taxon>
        <taxon>Arthropoda</taxon>
        <taxon>Chelicerata</taxon>
        <taxon>Arachnida</taxon>
        <taxon>Araneae</taxon>
        <taxon>Araneomorphae</taxon>
        <taxon>Entelegynae</taxon>
        <taxon>Araneoidea</taxon>
        <taxon>Nephilidae</taxon>
        <taxon>Trichonephila</taxon>
    </lineage>
</organism>
<dbReference type="EMBL" id="BMAO01024752">
    <property type="protein sequence ID" value="GFQ97496.1"/>
    <property type="molecule type" value="Genomic_DNA"/>
</dbReference>
<dbReference type="AlphaFoldDB" id="A0A8X6G6S7"/>
<protein>
    <submittedName>
        <fullName evidence="1">Uncharacterized protein</fullName>
    </submittedName>
</protein>
<dbReference type="Proteomes" id="UP000887116">
    <property type="component" value="Unassembled WGS sequence"/>
</dbReference>